<organism evidence="3 4">
    <name type="scientific">Fusarium avenaceum</name>
    <dbReference type="NCBI Taxonomy" id="40199"/>
    <lineage>
        <taxon>Eukaryota</taxon>
        <taxon>Fungi</taxon>
        <taxon>Dikarya</taxon>
        <taxon>Ascomycota</taxon>
        <taxon>Pezizomycotina</taxon>
        <taxon>Sordariomycetes</taxon>
        <taxon>Hypocreomycetidae</taxon>
        <taxon>Hypocreales</taxon>
        <taxon>Nectriaceae</taxon>
        <taxon>Fusarium</taxon>
        <taxon>Fusarium tricinctum species complex</taxon>
    </lineage>
</organism>
<gene>
    <name evidence="3" type="ORF">KAF25_002067</name>
</gene>
<accession>A0A9P7H436</accession>
<dbReference type="Gene3D" id="3.40.50.1820">
    <property type="entry name" value="alpha/beta hydrolase"/>
    <property type="match status" value="1"/>
</dbReference>
<dbReference type="InterPro" id="IPR000383">
    <property type="entry name" value="Xaa-Pro-like_dom"/>
</dbReference>
<evidence type="ECO:0000313" key="4">
    <source>
        <dbReference type="Proteomes" id="UP000782241"/>
    </source>
</evidence>
<dbReference type="SUPFAM" id="SSF51905">
    <property type="entry name" value="FAD/NAD(P)-binding domain"/>
    <property type="match status" value="1"/>
</dbReference>
<dbReference type="Pfam" id="PF08530">
    <property type="entry name" value="PepX_C"/>
    <property type="match status" value="1"/>
</dbReference>
<comment type="caution">
    <text evidence="3">The sequence shown here is derived from an EMBL/GenBank/DDBJ whole genome shotgun (WGS) entry which is preliminary data.</text>
</comment>
<dbReference type="Proteomes" id="UP000782241">
    <property type="component" value="Unassembled WGS sequence"/>
</dbReference>
<evidence type="ECO:0000259" key="2">
    <source>
        <dbReference type="SMART" id="SM00939"/>
    </source>
</evidence>
<dbReference type="InterPro" id="IPR053212">
    <property type="entry name" value="DHP_3-monooxygenase"/>
</dbReference>
<dbReference type="GO" id="GO:0008239">
    <property type="term" value="F:dipeptidyl-peptidase activity"/>
    <property type="evidence" value="ECO:0007669"/>
    <property type="project" value="InterPro"/>
</dbReference>
<dbReference type="SUPFAM" id="SSF54373">
    <property type="entry name" value="FAD-linked reductases, C-terminal domain"/>
    <property type="match status" value="1"/>
</dbReference>
<keyword evidence="1" id="KW-0378">Hydrolase</keyword>
<dbReference type="Gene3D" id="1.10.3020.20">
    <property type="match status" value="1"/>
</dbReference>
<dbReference type="Gene3D" id="3.30.9.60">
    <property type="match status" value="1"/>
</dbReference>
<dbReference type="InterPro" id="IPR013736">
    <property type="entry name" value="Xaa-Pro_dipept_C"/>
</dbReference>
<sequence>MRGFSSLTIHSSIIMSTQYERSSSDVEGYTRIKHEFIPMRDGVKLCADLFLPFSASKNGEKVPVLCSLGPYGKDIHASTFGLPKTPIYAEMYKSIKPLGPDACFELCEPLIWCKDYGYALLRVDVRGIGGSEGKLDPFGMERSETIQDDAEGQDLYDIVEWAATQSWSSGKVGFSGISYYGMVGYWAAMQQPPHLTCVVSYESACSIYQAARRGGIYSNNFQSHWFNNIVVPHQHGSRDGSLSAEQLKANRVDYPDLLSKTEYPTDGSFGVLERKRKLSDIKVPIYLAGNWTDPELHLPGNIRAFNGVSSEYKWLEQHTGNHLGAYFEPSHIALQKKFLDYFLFDKKDNGMLEVPRIRLLQHHGTSSFYREDETSFPPADVQDTSFYLTTQKQLSLSKPEGEKQPYSYQGYKENISFTLDVPFTESFELLGSPYLELEVSTAAEDLDLFIYLRAIDENDKTIVLLGNHGEPMDSFSRGYFRLSHRDENFGQFDTHRILMQPVIPRSEVVPGHTYKVLVPIYPSAFLFDKGQKLSLEIGSVNTPGTIPPMRHEGGDRVAKRFEGENVGGSVSGLMQALQFRREGRDVVILEQDPDPERASNGYGMTYLTTVGDFLQVNDITGVLRGYPSSGAHISLGKWVNPINFGKPMTVTSWGLFYRILRANFDGYASKAVPRPPKLPVGHGKAEYRGGARVTGITESGDKVVVEYVNVADGVAVTIETDQVIGADGSNSTVRDLVGARFNKNYSGYIVWRGMVKESDLTESTREFFASGFNLDMMWRGYMLCYKVPSDQGDFSAEGATMNYLLYENVADGSSKMEDIFTDTKGRLHQNTVPRGTVRPEMWDRARVEHLPYLAPPFAELLAKTDHPFVSKIGDGMCDTPSYFGGKVVLVGEAFCSIRPHTGAAAELSAVQNELMVKLRRGETTPEEWEEQTRLQSRKFMMAARAVGEFGQSSIVTFARHLYAYLMA</sequence>
<keyword evidence="4" id="KW-1185">Reference proteome</keyword>
<dbReference type="SUPFAM" id="SSF49785">
    <property type="entry name" value="Galactose-binding domain-like"/>
    <property type="match status" value="1"/>
</dbReference>
<evidence type="ECO:0000313" key="3">
    <source>
        <dbReference type="EMBL" id="KAG5659508.1"/>
    </source>
</evidence>
<dbReference type="Gene3D" id="2.60.120.260">
    <property type="entry name" value="Galactose-binding domain-like"/>
    <property type="match status" value="1"/>
</dbReference>
<dbReference type="Pfam" id="PF22607">
    <property type="entry name" value="FAD_binding-like"/>
    <property type="match status" value="1"/>
</dbReference>
<dbReference type="InterPro" id="IPR008979">
    <property type="entry name" value="Galactose-bd-like_sf"/>
</dbReference>
<feature type="domain" description="Xaa-Pro dipeptidyl-peptidase C-terminal" evidence="2">
    <location>
        <begin position="336"/>
        <end position="558"/>
    </location>
</feature>
<dbReference type="InterPro" id="IPR054707">
    <property type="entry name" value="DhpH_subs-bd"/>
</dbReference>
<evidence type="ECO:0000256" key="1">
    <source>
        <dbReference type="ARBA" id="ARBA00022801"/>
    </source>
</evidence>
<dbReference type="InterPro" id="IPR036188">
    <property type="entry name" value="FAD/NAD-bd_sf"/>
</dbReference>
<dbReference type="SUPFAM" id="SSF53474">
    <property type="entry name" value="alpha/beta-Hydrolases"/>
    <property type="match status" value="1"/>
</dbReference>
<dbReference type="NCBIfam" id="TIGR00976">
    <property type="entry name" value="CocE_NonD"/>
    <property type="match status" value="1"/>
</dbReference>
<dbReference type="SMART" id="SM00939">
    <property type="entry name" value="PepX_C"/>
    <property type="match status" value="1"/>
</dbReference>
<dbReference type="AlphaFoldDB" id="A0A9P7H436"/>
<dbReference type="Pfam" id="PF02129">
    <property type="entry name" value="Peptidase_S15"/>
    <property type="match status" value="1"/>
</dbReference>
<dbReference type="PANTHER" id="PTHR47469:SF2">
    <property type="entry name" value="OS06G0597600 PROTEIN"/>
    <property type="match status" value="1"/>
</dbReference>
<reference evidence="3" key="1">
    <citation type="submission" date="2021-04" db="EMBL/GenBank/DDBJ databases">
        <title>Draft genome of Fusarium avenaceum strain F156N33, isolated from an atmospheric sample in Virginia.</title>
        <authorList>
            <person name="Yang S."/>
            <person name="Vinatzer B.A."/>
            <person name="Coleman J."/>
        </authorList>
    </citation>
    <scope>NUCLEOTIDE SEQUENCE</scope>
    <source>
        <strain evidence="3">F156N33</strain>
    </source>
</reference>
<dbReference type="PANTHER" id="PTHR47469">
    <property type="entry name" value="MONOOXYGENASE-LIKE"/>
    <property type="match status" value="1"/>
</dbReference>
<dbReference type="InterPro" id="IPR005674">
    <property type="entry name" value="CocE/Ser_esterase"/>
</dbReference>
<dbReference type="InterPro" id="IPR029058">
    <property type="entry name" value="AB_hydrolase_fold"/>
</dbReference>
<name>A0A9P7H436_9HYPO</name>
<dbReference type="EMBL" id="JAGPUO010000011">
    <property type="protein sequence ID" value="KAG5659508.1"/>
    <property type="molecule type" value="Genomic_DNA"/>
</dbReference>
<proteinExistence type="predicted"/>
<protein>
    <recommendedName>
        <fullName evidence="2">Xaa-Pro dipeptidyl-peptidase C-terminal domain-containing protein</fullName>
    </recommendedName>
</protein>